<proteinExistence type="predicted"/>
<evidence type="ECO:0000313" key="5">
    <source>
        <dbReference type="Proteomes" id="UP000887458"/>
    </source>
</evidence>
<evidence type="ECO:0000256" key="1">
    <source>
        <dbReference type="ARBA" id="ARBA00022837"/>
    </source>
</evidence>
<keyword evidence="5" id="KW-1185">Reference proteome</keyword>
<name>A0ABQ8JN53_DERPT</name>
<evidence type="ECO:0000256" key="2">
    <source>
        <dbReference type="SAM" id="SignalP"/>
    </source>
</evidence>
<gene>
    <name evidence="4" type="ORF">DERP_005356</name>
</gene>
<dbReference type="InterPro" id="IPR018247">
    <property type="entry name" value="EF_Hand_1_Ca_BS"/>
</dbReference>
<dbReference type="EMBL" id="NJHN03000031">
    <property type="protein sequence ID" value="KAH9423775.1"/>
    <property type="molecule type" value="Genomic_DNA"/>
</dbReference>
<dbReference type="Gene3D" id="1.10.238.10">
    <property type="entry name" value="EF-hand"/>
    <property type="match status" value="1"/>
</dbReference>
<feature type="signal peptide" evidence="2">
    <location>
        <begin position="1"/>
        <end position="25"/>
    </location>
</feature>
<reference evidence="4 5" key="2">
    <citation type="journal article" date="2022" name="Mol. Biol. Evol.">
        <title>Comparative Genomics Reveals Insights into the Divergent Evolution of Astigmatic Mites and Household Pest Adaptations.</title>
        <authorList>
            <person name="Xiong Q."/>
            <person name="Wan A.T."/>
            <person name="Liu X."/>
            <person name="Fung C.S."/>
            <person name="Xiao X."/>
            <person name="Malainual N."/>
            <person name="Hou J."/>
            <person name="Wang L."/>
            <person name="Wang M."/>
            <person name="Yang K.Y."/>
            <person name="Cui Y."/>
            <person name="Leung E.L."/>
            <person name="Nong W."/>
            <person name="Shin S.K."/>
            <person name="Au S.W."/>
            <person name="Jeong K.Y."/>
            <person name="Chew F.T."/>
            <person name="Hui J.H."/>
            <person name="Leung T.F."/>
            <person name="Tungtrongchitr A."/>
            <person name="Zhong N."/>
            <person name="Liu Z."/>
            <person name="Tsui S.K."/>
        </authorList>
    </citation>
    <scope>NUCLEOTIDE SEQUENCE [LARGE SCALE GENOMIC DNA]</scope>
    <source>
        <strain evidence="4">Derp</strain>
    </source>
</reference>
<dbReference type="InterPro" id="IPR002048">
    <property type="entry name" value="EF_hand_dom"/>
</dbReference>
<organism evidence="4 5">
    <name type="scientific">Dermatophagoides pteronyssinus</name>
    <name type="common">European house dust mite</name>
    <dbReference type="NCBI Taxonomy" id="6956"/>
    <lineage>
        <taxon>Eukaryota</taxon>
        <taxon>Metazoa</taxon>
        <taxon>Ecdysozoa</taxon>
        <taxon>Arthropoda</taxon>
        <taxon>Chelicerata</taxon>
        <taxon>Arachnida</taxon>
        <taxon>Acari</taxon>
        <taxon>Acariformes</taxon>
        <taxon>Sarcoptiformes</taxon>
        <taxon>Astigmata</taxon>
        <taxon>Psoroptidia</taxon>
        <taxon>Analgoidea</taxon>
        <taxon>Pyroglyphidae</taxon>
        <taxon>Dermatophagoidinae</taxon>
        <taxon>Dermatophagoides</taxon>
    </lineage>
</organism>
<protein>
    <recommendedName>
        <fullName evidence="3">EF-hand domain-containing protein</fullName>
    </recommendedName>
</protein>
<comment type="caution">
    <text evidence="4">The sequence shown here is derived from an EMBL/GenBank/DDBJ whole genome shotgun (WGS) entry which is preliminary data.</text>
</comment>
<feature type="chain" id="PRO_5047205746" description="EF-hand domain-containing protein" evidence="2">
    <location>
        <begin position="26"/>
        <end position="131"/>
    </location>
</feature>
<feature type="domain" description="EF-hand" evidence="3">
    <location>
        <begin position="55"/>
        <end position="90"/>
    </location>
</feature>
<dbReference type="InterPro" id="IPR011992">
    <property type="entry name" value="EF-hand-dom_pair"/>
</dbReference>
<keyword evidence="2" id="KW-0732">Signal</keyword>
<dbReference type="SUPFAM" id="SSF47473">
    <property type="entry name" value="EF-hand"/>
    <property type="match status" value="1"/>
</dbReference>
<dbReference type="Proteomes" id="UP000887458">
    <property type="component" value="Unassembled WGS sequence"/>
</dbReference>
<keyword evidence="1" id="KW-0106">Calcium</keyword>
<accession>A0ABQ8JN53</accession>
<dbReference type="PROSITE" id="PS50222">
    <property type="entry name" value="EF_HAND_2"/>
    <property type="match status" value="1"/>
</dbReference>
<evidence type="ECO:0000259" key="3">
    <source>
        <dbReference type="PROSITE" id="PS50222"/>
    </source>
</evidence>
<dbReference type="PROSITE" id="PS00018">
    <property type="entry name" value="EF_HAND_1"/>
    <property type="match status" value="1"/>
</dbReference>
<evidence type="ECO:0000313" key="4">
    <source>
        <dbReference type="EMBL" id="KAH9423775.1"/>
    </source>
</evidence>
<reference evidence="4 5" key="1">
    <citation type="journal article" date="2018" name="J. Allergy Clin. Immunol.">
        <title>High-quality assembly of Dermatophagoides pteronyssinus genome and transcriptome reveals a wide range of novel allergens.</title>
        <authorList>
            <person name="Liu X.Y."/>
            <person name="Yang K.Y."/>
            <person name="Wang M.Q."/>
            <person name="Kwok J.S."/>
            <person name="Zeng X."/>
            <person name="Yang Z."/>
            <person name="Xiao X.J."/>
            <person name="Lau C.P."/>
            <person name="Li Y."/>
            <person name="Huang Z.M."/>
            <person name="Ba J.G."/>
            <person name="Yim A.K."/>
            <person name="Ouyang C.Y."/>
            <person name="Ngai S.M."/>
            <person name="Chan T.F."/>
            <person name="Leung E.L."/>
            <person name="Liu L."/>
            <person name="Liu Z.G."/>
            <person name="Tsui S.K."/>
        </authorList>
    </citation>
    <scope>NUCLEOTIDE SEQUENCE [LARGE SCALE GENOMIC DNA]</scope>
    <source>
        <strain evidence="4">Derp</strain>
    </source>
</reference>
<sequence length="131" mass="15432">MSLSFCCPMIIIVLLSSTIIIQTNGQSIDLINTNESIEHKSTNPNHSYEYETFLQTLKNASKLIKRYDLNHDWQLDRIEFQKLIKCEKFDIIIGWIEFQRLDTDHNGHINIGDFFNIETIIGRQSFSYHHK</sequence>